<proteinExistence type="predicted"/>
<keyword evidence="6" id="KW-0548">Nucleotidyltransferase</keyword>
<evidence type="ECO:0000259" key="5">
    <source>
        <dbReference type="PROSITE" id="PS50887"/>
    </source>
</evidence>
<name>A0ABV0GK08_9BURK</name>
<evidence type="ECO:0000256" key="1">
    <source>
        <dbReference type="ARBA" id="ARBA00012528"/>
    </source>
</evidence>
<dbReference type="InterPro" id="IPR011990">
    <property type="entry name" value="TPR-like_helical_dom_sf"/>
</dbReference>
<comment type="caution">
    <text evidence="6">The sequence shown here is derived from an EMBL/GenBank/DDBJ whole genome shotgun (WGS) entry which is preliminary data.</text>
</comment>
<dbReference type="InterPro" id="IPR050469">
    <property type="entry name" value="Diguanylate_Cyclase"/>
</dbReference>
<dbReference type="InterPro" id="IPR043128">
    <property type="entry name" value="Rev_trsase/Diguanyl_cyclase"/>
</dbReference>
<dbReference type="Pfam" id="PF00990">
    <property type="entry name" value="GGDEF"/>
    <property type="match status" value="1"/>
</dbReference>
<dbReference type="RefSeq" id="WP_347612898.1">
    <property type="nucleotide sequence ID" value="NZ_JBDPZC010000014.1"/>
</dbReference>
<feature type="chain" id="PRO_5046985915" description="diguanylate cyclase" evidence="4">
    <location>
        <begin position="19"/>
        <end position="697"/>
    </location>
</feature>
<dbReference type="Gene3D" id="1.25.40.10">
    <property type="entry name" value="Tetratricopeptide repeat domain"/>
    <property type="match status" value="1"/>
</dbReference>
<dbReference type="CDD" id="cd01949">
    <property type="entry name" value="GGDEF"/>
    <property type="match status" value="1"/>
</dbReference>
<keyword evidence="4" id="KW-0732">Signal</keyword>
<keyword evidence="3" id="KW-1133">Transmembrane helix</keyword>
<protein>
    <recommendedName>
        <fullName evidence="1">diguanylate cyclase</fullName>
        <ecNumber evidence="1">2.7.7.65</ecNumber>
    </recommendedName>
</protein>
<dbReference type="PANTHER" id="PTHR45138:SF9">
    <property type="entry name" value="DIGUANYLATE CYCLASE DGCM-RELATED"/>
    <property type="match status" value="1"/>
</dbReference>
<dbReference type="Proteomes" id="UP001462640">
    <property type="component" value="Unassembled WGS sequence"/>
</dbReference>
<reference evidence="6 7" key="1">
    <citation type="submission" date="2024-05" db="EMBL/GenBank/DDBJ databases">
        <title>Roseateles sp. 2.12 16S ribosomal RNA gene Genome sequencing and assembly.</title>
        <authorList>
            <person name="Woo H."/>
        </authorList>
    </citation>
    <scope>NUCLEOTIDE SEQUENCE [LARGE SCALE GENOMIC DNA]</scope>
    <source>
        <strain evidence="6 7">2.12</strain>
    </source>
</reference>
<dbReference type="Gene3D" id="3.30.70.270">
    <property type="match status" value="1"/>
</dbReference>
<dbReference type="NCBIfam" id="TIGR00254">
    <property type="entry name" value="GGDEF"/>
    <property type="match status" value="1"/>
</dbReference>
<gene>
    <name evidence="6" type="ORF">ABDJ40_21960</name>
</gene>
<keyword evidence="7" id="KW-1185">Reference proteome</keyword>
<dbReference type="SMART" id="SM00267">
    <property type="entry name" value="GGDEF"/>
    <property type="match status" value="1"/>
</dbReference>
<sequence length="697" mass="75456">MKRLLPLLLALAAGTASAAPGPAPGPALAPATGPLAAPAPAGAAASSRAELRREALVLTLLAYDHPVEAARSLRPMVQLAQSTGDAPLQAELTLALAAALTSGQGAAEAETLARQLDQDFPGHAQLIRAMVAERQDHPQAASELARKGLELLHPPCLWDRQEAALRESVEAGCDATATWLGLRLLALSQEATGAGASAITVLERHVALARQLKLPGLLALSLGRLAVAEHQQDQVEAGRQHLAQALQAAQADMPTLARIKVYEGGIAVARKDRSGQLRALEEAVSLAHSAGARRVEAVVRSNLSDFYLSAKQPERALAAARLALPALEEFQDRRMERIVRHNMSLALIQLRQFDAARQERRRLDAMRPELVGAAERSHELEELADAWAESGQWAEALKALLAEREQSRQVQEASRKAQLDELRLRYDSDRKSAELTLLQRDGELKARQVSNSVLAQRVGMALALLTALLLPLLVVMLKKVRLANRQLKANEALLRAQSERDPLTNLANRRHFMAVMEQHAANTFNGALLMVDIDHFKHVNDEHGHSAGDAVICEVSRRITQAVREEDLVVRWGGEEFLVFIPGVPPAQLQQMAERILFAVGGETVQTPDGPLHVTVSVGFAHFPLPPTGLSLHWEQAVNWADMVLYTAKAQGRNRAIGIATIDAHDTEALTQIQADFDAACISSRVQLLQVLGPTTP</sequence>
<comment type="catalytic activity">
    <reaction evidence="2">
        <text>2 GTP = 3',3'-c-di-GMP + 2 diphosphate</text>
        <dbReference type="Rhea" id="RHEA:24898"/>
        <dbReference type="ChEBI" id="CHEBI:33019"/>
        <dbReference type="ChEBI" id="CHEBI:37565"/>
        <dbReference type="ChEBI" id="CHEBI:58805"/>
        <dbReference type="EC" id="2.7.7.65"/>
    </reaction>
</comment>
<organism evidence="6 7">
    <name type="scientific">Roseateles flavus</name>
    <dbReference type="NCBI Taxonomy" id="3149041"/>
    <lineage>
        <taxon>Bacteria</taxon>
        <taxon>Pseudomonadati</taxon>
        <taxon>Pseudomonadota</taxon>
        <taxon>Betaproteobacteria</taxon>
        <taxon>Burkholderiales</taxon>
        <taxon>Sphaerotilaceae</taxon>
        <taxon>Roseateles</taxon>
    </lineage>
</organism>
<accession>A0ABV0GK08</accession>
<keyword evidence="3" id="KW-0812">Transmembrane</keyword>
<dbReference type="PROSITE" id="PS50887">
    <property type="entry name" value="GGDEF"/>
    <property type="match status" value="1"/>
</dbReference>
<evidence type="ECO:0000313" key="6">
    <source>
        <dbReference type="EMBL" id="MEO3715446.1"/>
    </source>
</evidence>
<feature type="domain" description="GGDEF" evidence="5">
    <location>
        <begin position="524"/>
        <end position="661"/>
    </location>
</feature>
<dbReference type="PANTHER" id="PTHR45138">
    <property type="entry name" value="REGULATORY COMPONENTS OF SENSORY TRANSDUCTION SYSTEM"/>
    <property type="match status" value="1"/>
</dbReference>
<dbReference type="InterPro" id="IPR000160">
    <property type="entry name" value="GGDEF_dom"/>
</dbReference>
<dbReference type="SUPFAM" id="SSF55073">
    <property type="entry name" value="Nucleotide cyclase"/>
    <property type="match status" value="1"/>
</dbReference>
<feature type="transmembrane region" description="Helical" evidence="3">
    <location>
        <begin position="458"/>
        <end position="477"/>
    </location>
</feature>
<evidence type="ECO:0000256" key="3">
    <source>
        <dbReference type="SAM" id="Phobius"/>
    </source>
</evidence>
<dbReference type="SUPFAM" id="SSF48452">
    <property type="entry name" value="TPR-like"/>
    <property type="match status" value="1"/>
</dbReference>
<dbReference type="InterPro" id="IPR029787">
    <property type="entry name" value="Nucleotide_cyclase"/>
</dbReference>
<feature type="signal peptide" evidence="4">
    <location>
        <begin position="1"/>
        <end position="18"/>
    </location>
</feature>
<dbReference type="EC" id="2.7.7.65" evidence="1"/>
<evidence type="ECO:0000256" key="4">
    <source>
        <dbReference type="SAM" id="SignalP"/>
    </source>
</evidence>
<dbReference type="GO" id="GO:0052621">
    <property type="term" value="F:diguanylate cyclase activity"/>
    <property type="evidence" value="ECO:0007669"/>
    <property type="project" value="UniProtKB-EC"/>
</dbReference>
<keyword evidence="6" id="KW-0808">Transferase</keyword>
<dbReference type="EMBL" id="JBDPZC010000014">
    <property type="protein sequence ID" value="MEO3715446.1"/>
    <property type="molecule type" value="Genomic_DNA"/>
</dbReference>
<keyword evidence="3" id="KW-0472">Membrane</keyword>
<evidence type="ECO:0000313" key="7">
    <source>
        <dbReference type="Proteomes" id="UP001462640"/>
    </source>
</evidence>
<evidence type="ECO:0000256" key="2">
    <source>
        <dbReference type="ARBA" id="ARBA00034247"/>
    </source>
</evidence>